<dbReference type="GO" id="GO:0016705">
    <property type="term" value="F:oxidoreductase activity, acting on paired donors, with incorporation or reduction of molecular oxygen"/>
    <property type="evidence" value="ECO:0007669"/>
    <property type="project" value="InterPro"/>
</dbReference>
<dbReference type="SUPFAM" id="SSF51679">
    <property type="entry name" value="Bacterial luciferase-like"/>
    <property type="match status" value="1"/>
</dbReference>
<dbReference type="Gene3D" id="3.20.20.30">
    <property type="entry name" value="Luciferase-like domain"/>
    <property type="match status" value="1"/>
</dbReference>
<evidence type="ECO:0000313" key="3">
    <source>
        <dbReference type="Proteomes" id="UP000754644"/>
    </source>
</evidence>
<organism evidence="2 3">
    <name type="scientific">SAR86 cluster bacterium</name>
    <dbReference type="NCBI Taxonomy" id="2030880"/>
    <lineage>
        <taxon>Bacteria</taxon>
        <taxon>Pseudomonadati</taxon>
        <taxon>Pseudomonadota</taxon>
        <taxon>Gammaproteobacteria</taxon>
        <taxon>SAR86 cluster</taxon>
    </lineage>
</organism>
<evidence type="ECO:0000259" key="1">
    <source>
        <dbReference type="Pfam" id="PF00296"/>
    </source>
</evidence>
<dbReference type="InterPro" id="IPR011251">
    <property type="entry name" value="Luciferase-like_dom"/>
</dbReference>
<dbReference type="InterPro" id="IPR036661">
    <property type="entry name" value="Luciferase-like_sf"/>
</dbReference>
<dbReference type="NCBIfam" id="TIGR03620">
    <property type="entry name" value="F420_MSMEG_4141"/>
    <property type="match status" value="1"/>
</dbReference>
<dbReference type="PANTHER" id="PTHR43244">
    <property type="match status" value="1"/>
</dbReference>
<feature type="domain" description="Luciferase-like" evidence="1">
    <location>
        <begin position="2"/>
        <end position="240"/>
    </location>
</feature>
<dbReference type="InterPro" id="IPR050564">
    <property type="entry name" value="F420-G6PD/mer"/>
</dbReference>
<dbReference type="PANTHER" id="PTHR43244:SF2">
    <property type="entry name" value="CONSERVED HYPOTHETICAL ALANINE AND PROLINE-RICH PROTEIN"/>
    <property type="match status" value="1"/>
</dbReference>
<accession>A0A972VWX1</accession>
<reference evidence="2" key="1">
    <citation type="submission" date="2020-05" db="EMBL/GenBank/DDBJ databases">
        <title>Sulfur intermediates as new biogeochemical hubs in an aquatic model microbial ecosystem.</title>
        <authorList>
            <person name="Vigneron A."/>
        </authorList>
    </citation>
    <scope>NUCLEOTIDE SEQUENCE</scope>
    <source>
        <strain evidence="2">Bin.250</strain>
    </source>
</reference>
<dbReference type="Pfam" id="PF00296">
    <property type="entry name" value="Bac_luciferase"/>
    <property type="match status" value="1"/>
</dbReference>
<dbReference type="AlphaFoldDB" id="A0A972VWX1"/>
<feature type="non-terminal residue" evidence="2">
    <location>
        <position position="1"/>
    </location>
</feature>
<name>A0A972VWX1_9GAMM</name>
<sequence length="266" mass="28668">KRIEDLGYGTLWMPESMGRNPFAHAAWLLANTTRLNVATGIASIYNREPGVALSGQNTLAEQSDDRFLLGLGVSHQPFVEGVRKREYGPPLASMRQYLQAMDASPYMATAPAIKPRRVIAALGPKMLALARDACDGAHPYSVTPAHTATARAILGPDKWLCVEQKVIVETDPVIARGVARAAIQRHLALPNYRNSWLTMGMDEADFNDGGSDRFIDAIFAWGSAATVKARISEHMSAGASHVCLHPVNPNGKLGDPDWAALTSLAG</sequence>
<gene>
    <name evidence="2" type="ORF">HQ497_10565</name>
</gene>
<dbReference type="EMBL" id="JABMOJ010000400">
    <property type="protein sequence ID" value="NQV65794.1"/>
    <property type="molecule type" value="Genomic_DNA"/>
</dbReference>
<evidence type="ECO:0000313" key="2">
    <source>
        <dbReference type="EMBL" id="NQV65794.1"/>
    </source>
</evidence>
<protein>
    <submittedName>
        <fullName evidence="2">TIGR03620 family F420-dependent LLM class oxidoreductase</fullName>
    </submittedName>
</protein>
<dbReference type="Proteomes" id="UP000754644">
    <property type="component" value="Unassembled WGS sequence"/>
</dbReference>
<dbReference type="InterPro" id="IPR019922">
    <property type="entry name" value="Lucif-like_OxRdatse_MSMEG_4141"/>
</dbReference>
<comment type="caution">
    <text evidence="2">The sequence shown here is derived from an EMBL/GenBank/DDBJ whole genome shotgun (WGS) entry which is preliminary data.</text>
</comment>
<proteinExistence type="predicted"/>